<comment type="caution">
    <text evidence="1">The sequence shown here is derived from an EMBL/GenBank/DDBJ whole genome shotgun (WGS) entry which is preliminary data.</text>
</comment>
<dbReference type="RefSeq" id="WP_006932596.1">
    <property type="nucleotide sequence ID" value="NZ_AAUW01000003.1"/>
</dbReference>
<dbReference type="SUPFAM" id="SSF52540">
    <property type="entry name" value="P-loop containing nucleoside triphosphate hydrolases"/>
    <property type="match status" value="1"/>
</dbReference>
<evidence type="ECO:0008006" key="3">
    <source>
        <dbReference type="Google" id="ProtNLM"/>
    </source>
</evidence>
<name>A0NPC7_ROSAI</name>
<evidence type="ECO:0000313" key="1">
    <source>
        <dbReference type="EMBL" id="EAV45290.1"/>
    </source>
</evidence>
<dbReference type="InterPro" id="IPR027417">
    <property type="entry name" value="P-loop_NTPase"/>
</dbReference>
<dbReference type="Proteomes" id="UP000004848">
    <property type="component" value="Unassembled WGS sequence"/>
</dbReference>
<dbReference type="GeneID" id="68845420"/>
<dbReference type="eggNOG" id="COG4928">
    <property type="taxonomic scope" value="Bacteria"/>
</dbReference>
<evidence type="ECO:0000313" key="2">
    <source>
        <dbReference type="Proteomes" id="UP000004848"/>
    </source>
</evidence>
<dbReference type="AlphaFoldDB" id="A0NPC7"/>
<accession>A0NPC7</accession>
<protein>
    <recommendedName>
        <fullName evidence="3">KAP NTPase domain-containing protein</fullName>
    </recommendedName>
</protein>
<proteinExistence type="predicted"/>
<dbReference type="Gene3D" id="3.40.50.300">
    <property type="entry name" value="P-loop containing nucleotide triphosphate hydrolases"/>
    <property type="match status" value="1"/>
</dbReference>
<organism evidence="1 2">
    <name type="scientific">Roseibium aggregatum (strain ATCC 25650 / DSM 13394 / JCM 20685 / NBRC 16684 / NCIMB 2208 / IAM 12614 / B1)</name>
    <name type="common">Stappia aggregata</name>
    <dbReference type="NCBI Taxonomy" id="384765"/>
    <lineage>
        <taxon>Bacteria</taxon>
        <taxon>Pseudomonadati</taxon>
        <taxon>Pseudomonadota</taxon>
        <taxon>Alphaproteobacteria</taxon>
        <taxon>Hyphomicrobiales</taxon>
        <taxon>Stappiaceae</taxon>
        <taxon>Roseibium</taxon>
    </lineage>
</organism>
<gene>
    <name evidence="1" type="ORF">SIAM614_18234</name>
</gene>
<dbReference type="OrthoDB" id="88903at2"/>
<dbReference type="EMBL" id="AAUW01000003">
    <property type="protein sequence ID" value="EAV45290.1"/>
    <property type="molecule type" value="Genomic_DNA"/>
</dbReference>
<sequence length="583" mass="66356">MSIDNVKAQTARFLESETAEVLCIRGNWGTGKTYSWNEALKEAVANRRIGRDKYAYVSLFGVNSLADLKQEIIHQTIDVDQVGKSFDFQDVESYVKGAFPGILKLGGLAGKFLGENYTSAGVAVMYMLVRNRLICIDDLERKGRDLRSGDVLGLVSQLREDRNCKVVILLNDERLDGEDRAMFGGYLEKVVDINLRFRPTAMDCADIALKAFDGTNEIKQLVSERTTKLGIDNVRVIRKLYSFVQQIQPLLTHYKPGVFISVAHTIVLMGWCHLQPEIAPSKEFLLRHKGMFTGYSLNNPEEDELIPQEQEWLKLIADYGYHATDEFDVALLKGIEDGYFTKEIIDKHATELNQRVEQGFAADQINKAWREFYDSFDDDLNEKLKGFESCIAESAKFYSLSDVISVVNLFRDLDRGPDGDTLLDVYLEARRGERDAYDLIDIEVFGRRLDDDIKEKLLALEEQEKRSMSVEELFLMLAHDGHNKDITERLAALPVEEYIRVLKHHKGSEFKVMRSALTQYNSLSNPDIYNIEIMRKTNDALQQIAEENLVNKVRVSRWGIAERLAKIPPEEPQPTAATESPTA</sequence>
<reference evidence="1 2" key="1">
    <citation type="submission" date="2006-05" db="EMBL/GenBank/DDBJ databases">
        <authorList>
            <person name="King G."/>
            <person name="Ferriera S."/>
            <person name="Johnson J."/>
            <person name="Kravitz S."/>
            <person name="Beeson K."/>
            <person name="Sutton G."/>
            <person name="Rogers Y.-H."/>
            <person name="Friedman R."/>
            <person name="Frazier M."/>
            <person name="Venter J.C."/>
        </authorList>
    </citation>
    <scope>NUCLEOTIDE SEQUENCE [LARGE SCALE GENOMIC DNA]</scope>
    <source>
        <strain evidence="2">ATCC 25650 / DSM 13394 / JCM 20685 / NBRC 16684 / NCIMB 2208 / IAM 12614 / B1</strain>
    </source>
</reference>